<evidence type="ECO:0000259" key="3">
    <source>
        <dbReference type="PROSITE" id="PS51186"/>
    </source>
</evidence>
<dbReference type="AlphaFoldDB" id="A0A3N0CGR2"/>
<dbReference type="Pfam" id="PF24553">
    <property type="entry name" value="Rv0428c_C"/>
    <property type="match status" value="1"/>
</dbReference>
<comment type="caution">
    <text evidence="4">The sequence shown here is derived from an EMBL/GenBank/DDBJ whole genome shotgun (WGS) entry which is preliminary data.</text>
</comment>
<evidence type="ECO:0000256" key="1">
    <source>
        <dbReference type="ARBA" id="ARBA00022679"/>
    </source>
</evidence>
<dbReference type="CDD" id="cd04301">
    <property type="entry name" value="NAT_SF"/>
    <property type="match status" value="1"/>
</dbReference>
<reference evidence="4 5" key="1">
    <citation type="submission" date="2018-11" db="EMBL/GenBank/DDBJ databases">
        <authorList>
            <person name="Li F."/>
        </authorList>
    </citation>
    <scope>NUCLEOTIDE SEQUENCE [LARGE SCALE GENOMIC DNA]</scope>
    <source>
        <strain evidence="4 5">Gsoil 097</strain>
    </source>
</reference>
<dbReference type="Proteomes" id="UP000267128">
    <property type="component" value="Unassembled WGS sequence"/>
</dbReference>
<dbReference type="InterPro" id="IPR050832">
    <property type="entry name" value="Bact_Acetyltransf"/>
</dbReference>
<evidence type="ECO:0000313" key="4">
    <source>
        <dbReference type="EMBL" id="RNL62627.1"/>
    </source>
</evidence>
<keyword evidence="5" id="KW-1185">Reference proteome</keyword>
<dbReference type="InterPro" id="IPR016181">
    <property type="entry name" value="Acyl_CoA_acyltransferase"/>
</dbReference>
<dbReference type="Gene3D" id="3.40.630.30">
    <property type="match status" value="1"/>
</dbReference>
<dbReference type="PANTHER" id="PTHR43877:SF1">
    <property type="entry name" value="ACETYLTRANSFERASE"/>
    <property type="match status" value="1"/>
</dbReference>
<dbReference type="EMBL" id="RJSE01000007">
    <property type="protein sequence ID" value="RNL62627.1"/>
    <property type="molecule type" value="Genomic_DNA"/>
</dbReference>
<accession>A0A3N0CGR2</accession>
<dbReference type="Pfam" id="PF24551">
    <property type="entry name" value="SH3_Rv0428c"/>
    <property type="match status" value="1"/>
</dbReference>
<organism evidence="4 5">
    <name type="scientific">Nocardioides marmoriginsengisoli</name>
    <dbReference type="NCBI Taxonomy" id="661483"/>
    <lineage>
        <taxon>Bacteria</taxon>
        <taxon>Bacillati</taxon>
        <taxon>Actinomycetota</taxon>
        <taxon>Actinomycetes</taxon>
        <taxon>Propionibacteriales</taxon>
        <taxon>Nocardioidaceae</taxon>
        <taxon>Nocardioides</taxon>
    </lineage>
</organism>
<gene>
    <name evidence="4" type="ORF">EFK50_12760</name>
</gene>
<keyword evidence="2" id="KW-0012">Acyltransferase</keyword>
<dbReference type="InterPro" id="IPR056935">
    <property type="entry name" value="Rv0428c-like_C"/>
</dbReference>
<name>A0A3N0CGR2_9ACTN</name>
<protein>
    <submittedName>
        <fullName evidence="4">GNAT family N-acetyltransferase</fullName>
    </submittedName>
</protein>
<evidence type="ECO:0000256" key="2">
    <source>
        <dbReference type="ARBA" id="ARBA00023315"/>
    </source>
</evidence>
<dbReference type="InterPro" id="IPR000182">
    <property type="entry name" value="GNAT_dom"/>
</dbReference>
<dbReference type="SUPFAM" id="SSF55729">
    <property type="entry name" value="Acyl-CoA N-acyltransferases (Nat)"/>
    <property type="match status" value="1"/>
</dbReference>
<feature type="domain" description="N-acetyltransferase" evidence="3">
    <location>
        <begin position="159"/>
        <end position="317"/>
    </location>
</feature>
<dbReference type="PROSITE" id="PS51186">
    <property type="entry name" value="GNAT"/>
    <property type="match status" value="1"/>
</dbReference>
<proteinExistence type="predicted"/>
<dbReference type="GO" id="GO:0016747">
    <property type="term" value="F:acyltransferase activity, transferring groups other than amino-acyl groups"/>
    <property type="evidence" value="ECO:0007669"/>
    <property type="project" value="InterPro"/>
</dbReference>
<keyword evidence="1 4" id="KW-0808">Transferase</keyword>
<sequence length="317" mass="33885">MVGKRVVVRRLLRGQTGPSGGPAMTDLLGICESWGPTETGIRGEDGVLTTIALADIVSGKPVPPRPSRFARLSADEVEDRATAFFVPRETEQIGDWVLRYTGGVNARPNSLLPVGDPRVPLDEAIAHTVQFYADRGRAACAQVIVGSEVQIALEERGWTVLRPGEADTEVLLAGVAAVQRALGPVDTGIVTHADRISREWLTGNEHALANYDAVAASLALSDATFATIDADGEQLAHGRIGLRDDWAFVADLLVAKEHRRRGLARTMMAGLVEWAAERGASVLLLQVVADNVAAQALYAGLGFERHHAYRHLTAPAG</sequence>
<dbReference type="InterPro" id="IPR056934">
    <property type="entry name" value="SH3_Rv0428c"/>
</dbReference>
<evidence type="ECO:0000313" key="5">
    <source>
        <dbReference type="Proteomes" id="UP000267128"/>
    </source>
</evidence>
<dbReference type="PANTHER" id="PTHR43877">
    <property type="entry name" value="AMINOALKYLPHOSPHONATE N-ACETYLTRANSFERASE-RELATED-RELATED"/>
    <property type="match status" value="1"/>
</dbReference>